<dbReference type="InterPro" id="IPR017853">
    <property type="entry name" value="GH"/>
</dbReference>
<name>A0A8A3NW87_9HELO</name>
<dbReference type="GO" id="GO:0000272">
    <property type="term" value="P:polysaccharide catabolic process"/>
    <property type="evidence" value="ECO:0007669"/>
    <property type="project" value="UniProtKB-KW"/>
</dbReference>
<feature type="region of interest" description="Disordered" evidence="12">
    <location>
        <begin position="416"/>
        <end position="438"/>
    </location>
</feature>
<reference evidence="16" key="1">
    <citation type="submission" date="2020-10" db="EMBL/GenBank/DDBJ databases">
        <title>Genome Sequence of Monilinia vaccinii-corymbosi Sheds Light on Mummy Berry Disease Infection of Blueberry and Mating Type.</title>
        <authorList>
            <person name="Yow A.G."/>
            <person name="Zhang Y."/>
            <person name="Bansal K."/>
            <person name="Eacker S.M."/>
            <person name="Sullivan S."/>
            <person name="Liachko I."/>
            <person name="Cubeta M.A."/>
            <person name="Rollins J.A."/>
            <person name="Ashrafi H."/>
        </authorList>
    </citation>
    <scope>NUCLEOTIDE SEQUENCE</scope>
    <source>
        <strain evidence="16">RL-1</strain>
    </source>
</reference>
<feature type="domain" description="GH18" evidence="15">
    <location>
        <begin position="30"/>
        <end position="330"/>
    </location>
</feature>
<evidence type="ECO:0000256" key="5">
    <source>
        <dbReference type="ARBA" id="ARBA00022801"/>
    </source>
</evidence>
<dbReference type="Gene3D" id="3.20.20.80">
    <property type="entry name" value="Glycosidases"/>
    <property type="match status" value="1"/>
</dbReference>
<dbReference type="Pfam" id="PF00734">
    <property type="entry name" value="CBM_1"/>
    <property type="match status" value="1"/>
</dbReference>
<keyword evidence="17" id="KW-1185">Reference proteome</keyword>
<feature type="chain" id="PRO_5032328717" description="chitinase" evidence="13">
    <location>
        <begin position="23"/>
        <end position="479"/>
    </location>
</feature>
<evidence type="ECO:0000256" key="11">
    <source>
        <dbReference type="RuleBase" id="RU000489"/>
    </source>
</evidence>
<dbReference type="EMBL" id="CP063405">
    <property type="protein sequence ID" value="QSZ29773.1"/>
    <property type="molecule type" value="Genomic_DNA"/>
</dbReference>
<accession>A0A8A3NW87</accession>
<evidence type="ECO:0000256" key="7">
    <source>
        <dbReference type="ARBA" id="ARBA00023277"/>
    </source>
</evidence>
<dbReference type="OrthoDB" id="6020543at2759"/>
<dbReference type="EC" id="3.2.1.14" evidence="2"/>
<dbReference type="FunFam" id="3.20.20.80:FF:000145">
    <property type="entry name" value="Class III chitinase, putative"/>
    <property type="match status" value="1"/>
</dbReference>
<dbReference type="PROSITE" id="PS51164">
    <property type="entry name" value="CBM1_2"/>
    <property type="match status" value="1"/>
</dbReference>
<dbReference type="InterPro" id="IPR001223">
    <property type="entry name" value="Glyco_hydro18_cat"/>
</dbReference>
<sequence>MLSFFKRASFVGVLAIIPSAIADFDAASQSNIAAYWGQNSYGQGTGDLMQQRLSYYCANEEIDIIPLAFLYSIIQPRIDFANQGADCTAIAGSSLFYCSELEQDIATCQETYGKTILLSIGGATYDEGGFTSEDAAITAANNVWSWFGPDSAGGVRPFGSAVIDGFDMDFESRNTNMPAFANQLRSLMDADTSKTWLLSAAPQCPFPDAAVGDMLAGAVSFDIVWVQFYNNYCGVQGYIPDASNQDSFNFDTWDSWAKTSSRNPNVKIMLGIPGNKDASGSGYVSEDALADVISYSKTFSSFGGVMVWDITQLYANTGYLDAISENIGEPRASVPVSTSTSTSTVPTTDPPTTLTTTTPPTTTNTPASSSSSSDSSDPASSSSSPASSNSSTPSPTTISPGSTLITITTPLTTNLDLTTTIPTSSSTAPAPVPTPNNGSGGGLVHPWNQCGGQGWTGGTVCIGGTTCVVYSVWYSQCKP</sequence>
<evidence type="ECO:0000259" key="14">
    <source>
        <dbReference type="PROSITE" id="PS51164"/>
    </source>
</evidence>
<keyword evidence="3" id="KW-0147">Chitin-binding</keyword>
<keyword evidence="7" id="KW-0119">Carbohydrate metabolism</keyword>
<dbReference type="InterPro" id="IPR045321">
    <property type="entry name" value="Cts1-like"/>
</dbReference>
<feature type="region of interest" description="Disordered" evidence="12">
    <location>
        <begin position="331"/>
        <end position="404"/>
    </location>
</feature>
<evidence type="ECO:0000256" key="4">
    <source>
        <dbReference type="ARBA" id="ARBA00022729"/>
    </source>
</evidence>
<keyword evidence="9" id="KW-0624">Polysaccharide degradation</keyword>
<proteinExistence type="inferred from homology"/>
<dbReference type="InterPro" id="IPR050542">
    <property type="entry name" value="Glycosyl_Hydrlase18_Chitinase"/>
</dbReference>
<evidence type="ECO:0000256" key="13">
    <source>
        <dbReference type="SAM" id="SignalP"/>
    </source>
</evidence>
<evidence type="ECO:0000256" key="9">
    <source>
        <dbReference type="ARBA" id="ARBA00023326"/>
    </source>
</evidence>
<dbReference type="GO" id="GO:0008061">
    <property type="term" value="F:chitin binding"/>
    <property type="evidence" value="ECO:0007669"/>
    <property type="project" value="UniProtKB-KW"/>
</dbReference>
<keyword evidence="8 11" id="KW-0326">Glycosidase</keyword>
<organism evidence="16 17">
    <name type="scientific">Monilinia vaccinii-corymbosi</name>
    <dbReference type="NCBI Taxonomy" id="61207"/>
    <lineage>
        <taxon>Eukaryota</taxon>
        <taxon>Fungi</taxon>
        <taxon>Dikarya</taxon>
        <taxon>Ascomycota</taxon>
        <taxon>Pezizomycotina</taxon>
        <taxon>Leotiomycetes</taxon>
        <taxon>Helotiales</taxon>
        <taxon>Sclerotiniaceae</taxon>
        <taxon>Monilinia</taxon>
    </lineage>
</organism>
<dbReference type="InterPro" id="IPR035971">
    <property type="entry name" value="CBD_sf"/>
</dbReference>
<dbReference type="GO" id="GO:0008843">
    <property type="term" value="F:endochitinase activity"/>
    <property type="evidence" value="ECO:0007669"/>
    <property type="project" value="UniProtKB-EC"/>
</dbReference>
<dbReference type="GO" id="GO:0005576">
    <property type="term" value="C:extracellular region"/>
    <property type="evidence" value="ECO:0007669"/>
    <property type="project" value="InterPro"/>
</dbReference>
<feature type="compositionally biased region" description="Low complexity" evidence="12">
    <location>
        <begin position="416"/>
        <end position="429"/>
    </location>
</feature>
<dbReference type="Proteomes" id="UP000672032">
    <property type="component" value="Chromosome 1"/>
</dbReference>
<dbReference type="SMART" id="SM00236">
    <property type="entry name" value="fCBD"/>
    <property type="match status" value="1"/>
</dbReference>
<keyword evidence="6" id="KW-0146">Chitin degradation</keyword>
<dbReference type="SUPFAM" id="SSF51445">
    <property type="entry name" value="(Trans)glycosidases"/>
    <property type="match status" value="1"/>
</dbReference>
<evidence type="ECO:0000313" key="17">
    <source>
        <dbReference type="Proteomes" id="UP000672032"/>
    </source>
</evidence>
<dbReference type="PROSITE" id="PS00562">
    <property type="entry name" value="CBM1_1"/>
    <property type="match status" value="1"/>
</dbReference>
<evidence type="ECO:0000256" key="3">
    <source>
        <dbReference type="ARBA" id="ARBA00022669"/>
    </source>
</evidence>
<protein>
    <recommendedName>
        <fullName evidence="2">chitinase</fullName>
        <ecNumber evidence="2">3.2.1.14</ecNumber>
    </recommendedName>
</protein>
<feature type="domain" description="CBM1" evidence="14">
    <location>
        <begin position="442"/>
        <end position="478"/>
    </location>
</feature>
<dbReference type="PANTHER" id="PTHR45708:SF49">
    <property type="entry name" value="ENDOCHITINASE"/>
    <property type="match status" value="1"/>
</dbReference>
<evidence type="ECO:0000313" key="16">
    <source>
        <dbReference type="EMBL" id="QSZ29773.1"/>
    </source>
</evidence>
<feature type="signal peptide" evidence="13">
    <location>
        <begin position="1"/>
        <end position="22"/>
    </location>
</feature>
<dbReference type="PANTHER" id="PTHR45708">
    <property type="entry name" value="ENDOCHITINASE"/>
    <property type="match status" value="1"/>
</dbReference>
<keyword evidence="4 13" id="KW-0732">Signal</keyword>
<keyword evidence="5 11" id="KW-0378">Hydrolase</keyword>
<dbReference type="CDD" id="cd02877">
    <property type="entry name" value="GH18_hevamine_XipI_class_III"/>
    <property type="match status" value="1"/>
</dbReference>
<evidence type="ECO:0000259" key="15">
    <source>
        <dbReference type="PROSITE" id="PS51910"/>
    </source>
</evidence>
<dbReference type="SUPFAM" id="SSF57180">
    <property type="entry name" value="Cellulose-binding domain"/>
    <property type="match status" value="1"/>
</dbReference>
<comment type="similarity">
    <text evidence="10">Belongs to the glycosyl hydrolase 18 family. Chitinase class III subfamily.</text>
</comment>
<evidence type="ECO:0000256" key="1">
    <source>
        <dbReference type="ARBA" id="ARBA00000822"/>
    </source>
</evidence>
<feature type="compositionally biased region" description="Low complexity" evidence="12">
    <location>
        <begin position="333"/>
        <end position="404"/>
    </location>
</feature>
<evidence type="ECO:0000256" key="12">
    <source>
        <dbReference type="SAM" id="MobiDB-lite"/>
    </source>
</evidence>
<dbReference type="PROSITE" id="PS51910">
    <property type="entry name" value="GH18_2"/>
    <property type="match status" value="1"/>
</dbReference>
<evidence type="ECO:0000256" key="10">
    <source>
        <dbReference type="ARBA" id="ARBA00025727"/>
    </source>
</evidence>
<evidence type="ECO:0000256" key="2">
    <source>
        <dbReference type="ARBA" id="ARBA00012729"/>
    </source>
</evidence>
<dbReference type="Pfam" id="PF00704">
    <property type="entry name" value="Glyco_hydro_18"/>
    <property type="match status" value="1"/>
</dbReference>
<dbReference type="InterPro" id="IPR000254">
    <property type="entry name" value="CBD"/>
</dbReference>
<comment type="catalytic activity">
    <reaction evidence="1">
        <text>Random endo-hydrolysis of N-acetyl-beta-D-glucosaminide (1-&gt;4)-beta-linkages in chitin and chitodextrins.</text>
        <dbReference type="EC" id="3.2.1.14"/>
    </reaction>
</comment>
<dbReference type="InterPro" id="IPR001579">
    <property type="entry name" value="Glyco_hydro_18_chit_AS"/>
</dbReference>
<gene>
    <name evidence="16" type="ORF">DSL72_004290</name>
</gene>
<dbReference type="PROSITE" id="PS01095">
    <property type="entry name" value="GH18_1"/>
    <property type="match status" value="1"/>
</dbReference>
<dbReference type="GO" id="GO:0006032">
    <property type="term" value="P:chitin catabolic process"/>
    <property type="evidence" value="ECO:0007669"/>
    <property type="project" value="UniProtKB-KW"/>
</dbReference>
<evidence type="ECO:0000256" key="8">
    <source>
        <dbReference type="ARBA" id="ARBA00023295"/>
    </source>
</evidence>
<evidence type="ECO:0000256" key="6">
    <source>
        <dbReference type="ARBA" id="ARBA00023024"/>
    </source>
</evidence>
<dbReference type="GO" id="GO:0030248">
    <property type="term" value="F:cellulose binding"/>
    <property type="evidence" value="ECO:0007669"/>
    <property type="project" value="InterPro"/>
</dbReference>
<dbReference type="AlphaFoldDB" id="A0A8A3NW87"/>